<keyword evidence="3" id="KW-1185">Reference proteome</keyword>
<accession>A0A7W5B8C3</accession>
<dbReference type="GO" id="GO:0035438">
    <property type="term" value="F:cyclic-di-GMP binding"/>
    <property type="evidence" value="ECO:0007669"/>
    <property type="project" value="InterPro"/>
</dbReference>
<proteinExistence type="predicted"/>
<dbReference type="RefSeq" id="WP_183440323.1">
    <property type="nucleotide sequence ID" value="NZ_JACHXD010000003.1"/>
</dbReference>
<feature type="domain" description="PilZ" evidence="1">
    <location>
        <begin position="5"/>
        <end position="105"/>
    </location>
</feature>
<organism evidence="2 3">
    <name type="scientific">Pseudoduganella violacea</name>
    <dbReference type="NCBI Taxonomy" id="1715466"/>
    <lineage>
        <taxon>Bacteria</taxon>
        <taxon>Pseudomonadati</taxon>
        <taxon>Pseudomonadota</taxon>
        <taxon>Betaproteobacteria</taxon>
        <taxon>Burkholderiales</taxon>
        <taxon>Oxalobacteraceae</taxon>
        <taxon>Telluria group</taxon>
        <taxon>Pseudoduganella</taxon>
    </lineage>
</organism>
<protein>
    <submittedName>
        <fullName evidence="2">Uncharacterized protein (DUF39 family)</fullName>
    </submittedName>
</protein>
<evidence type="ECO:0000313" key="2">
    <source>
        <dbReference type="EMBL" id="MBB3118404.1"/>
    </source>
</evidence>
<gene>
    <name evidence="2" type="ORF">FHS03_001435</name>
</gene>
<dbReference type="AlphaFoldDB" id="A0A7W5B8C3"/>
<dbReference type="InterPro" id="IPR009875">
    <property type="entry name" value="PilZ_domain"/>
</dbReference>
<dbReference type="EMBL" id="JACHXD010000003">
    <property type="protein sequence ID" value="MBB3118404.1"/>
    <property type="molecule type" value="Genomic_DNA"/>
</dbReference>
<dbReference type="Pfam" id="PF07238">
    <property type="entry name" value="PilZ"/>
    <property type="match status" value="1"/>
</dbReference>
<comment type="caution">
    <text evidence="2">The sequence shown here is derived from an EMBL/GenBank/DDBJ whole genome shotgun (WGS) entry which is preliminary data.</text>
</comment>
<name>A0A7W5B8C3_9BURK</name>
<reference evidence="2 3" key="1">
    <citation type="submission" date="2020-08" db="EMBL/GenBank/DDBJ databases">
        <title>Genomic Encyclopedia of Type Strains, Phase III (KMG-III): the genomes of soil and plant-associated and newly described type strains.</title>
        <authorList>
            <person name="Whitman W."/>
        </authorList>
    </citation>
    <scope>NUCLEOTIDE SEQUENCE [LARGE SCALE GENOMIC DNA]</scope>
    <source>
        <strain evidence="2 3">CECT 8897</strain>
    </source>
</reference>
<dbReference type="Gene3D" id="2.40.10.220">
    <property type="entry name" value="predicted glycosyltransferase like domains"/>
    <property type="match status" value="1"/>
</dbReference>
<sequence>MLADQRQAARKILRVKAMILMDGGTPMAARTFDLGTTGMSVTSDHKVEIGKLGQVVFEMLVDGKPQLLTCRSKVTQCIFSGDEFKVGFAFQNLDQAVLTALTRFMR</sequence>
<evidence type="ECO:0000259" key="1">
    <source>
        <dbReference type="Pfam" id="PF07238"/>
    </source>
</evidence>
<dbReference type="Proteomes" id="UP000541535">
    <property type="component" value="Unassembled WGS sequence"/>
</dbReference>
<dbReference type="SUPFAM" id="SSF141371">
    <property type="entry name" value="PilZ domain-like"/>
    <property type="match status" value="1"/>
</dbReference>
<evidence type="ECO:0000313" key="3">
    <source>
        <dbReference type="Proteomes" id="UP000541535"/>
    </source>
</evidence>